<evidence type="ECO:0000259" key="2">
    <source>
        <dbReference type="Pfam" id="PF17802"/>
    </source>
</evidence>
<reference evidence="3 4" key="1">
    <citation type="submission" date="2018-08" db="EMBL/GenBank/DDBJ databases">
        <title>A genome reference for cultivated species of the human gut microbiota.</title>
        <authorList>
            <person name="Zou Y."/>
            <person name="Xue W."/>
            <person name="Luo G."/>
        </authorList>
    </citation>
    <scope>NUCLEOTIDE SEQUENCE [LARGE SCALE GENOMIC DNA]</scope>
    <source>
        <strain evidence="3 4">AM23-13</strain>
    </source>
</reference>
<dbReference type="Pfam" id="PF17802">
    <property type="entry name" value="SpaA"/>
    <property type="match status" value="1"/>
</dbReference>
<proteinExistence type="predicted"/>
<keyword evidence="1" id="KW-0472">Membrane</keyword>
<dbReference type="InterPro" id="IPR041033">
    <property type="entry name" value="SpaA_PFL_dom_1"/>
</dbReference>
<dbReference type="Gene3D" id="2.60.40.10">
    <property type="entry name" value="Immunoglobulins"/>
    <property type="match status" value="1"/>
</dbReference>
<dbReference type="NCBIfam" id="TIGR01167">
    <property type="entry name" value="LPXTG_anchor"/>
    <property type="match status" value="1"/>
</dbReference>
<comment type="caution">
    <text evidence="3">The sequence shown here is derived from an EMBL/GenBank/DDBJ whole genome shotgun (WGS) entry which is preliminary data.</text>
</comment>
<gene>
    <name evidence="3" type="ORF">DW641_15720</name>
</gene>
<keyword evidence="1" id="KW-1133">Transmembrane helix</keyword>
<dbReference type="Proteomes" id="UP000284112">
    <property type="component" value="Unassembled WGS sequence"/>
</dbReference>
<dbReference type="AlphaFoldDB" id="A0A414RXU0"/>
<evidence type="ECO:0000313" key="4">
    <source>
        <dbReference type="Proteomes" id="UP000284112"/>
    </source>
</evidence>
<dbReference type="InterPro" id="IPR013783">
    <property type="entry name" value="Ig-like_fold"/>
</dbReference>
<sequence length="173" mass="19323">KLAPYEDGYVSASDVMFEVKEDGSVTKVEMKDEYSKVEISKTDLTTGKELEGAKLQIIRKDGTVLEEWITDGKPHSVEKLPVNEELTLREITAPDGYEIAEDVTFTLKDTMEVQKVEMKDARTPEKTTEKTNAPKTGDNQKIWAFVLLALASAGTATGVTVYRRKKSKMTDNK</sequence>
<feature type="non-terminal residue" evidence="3">
    <location>
        <position position="173"/>
    </location>
</feature>
<dbReference type="EMBL" id="QRHW01000096">
    <property type="protein sequence ID" value="RHG01580.1"/>
    <property type="molecule type" value="Genomic_DNA"/>
</dbReference>
<feature type="transmembrane region" description="Helical" evidence="1">
    <location>
        <begin position="142"/>
        <end position="162"/>
    </location>
</feature>
<feature type="domain" description="SpaA-like prealbumin fold" evidence="2">
    <location>
        <begin position="36"/>
        <end position="121"/>
    </location>
</feature>
<protein>
    <submittedName>
        <fullName evidence="3">LPXTG cell wall anchor domain-containing protein</fullName>
    </submittedName>
</protein>
<evidence type="ECO:0000313" key="3">
    <source>
        <dbReference type="EMBL" id="RHG01580.1"/>
    </source>
</evidence>
<keyword evidence="1" id="KW-0812">Transmembrane</keyword>
<evidence type="ECO:0000256" key="1">
    <source>
        <dbReference type="SAM" id="Phobius"/>
    </source>
</evidence>
<feature type="non-terminal residue" evidence="3">
    <location>
        <position position="1"/>
    </location>
</feature>
<dbReference type="RefSeq" id="WP_118310327.1">
    <property type="nucleotide sequence ID" value="NZ_QRHW01000096.1"/>
</dbReference>
<accession>A0A414RXU0</accession>
<organism evidence="3 4">
    <name type="scientific">Dorea longicatena</name>
    <dbReference type="NCBI Taxonomy" id="88431"/>
    <lineage>
        <taxon>Bacteria</taxon>
        <taxon>Bacillati</taxon>
        <taxon>Bacillota</taxon>
        <taxon>Clostridia</taxon>
        <taxon>Lachnospirales</taxon>
        <taxon>Lachnospiraceae</taxon>
        <taxon>Dorea</taxon>
    </lineage>
</organism>
<name>A0A414RXU0_9FIRM</name>